<evidence type="ECO:0000259" key="5">
    <source>
        <dbReference type="PROSITE" id="PS51635"/>
    </source>
</evidence>
<dbReference type="InterPro" id="IPR050301">
    <property type="entry name" value="NTE"/>
</dbReference>
<organism evidence="6 7">
    <name type="scientific">Butyrivibrio fibrisolvens</name>
    <dbReference type="NCBI Taxonomy" id="831"/>
    <lineage>
        <taxon>Bacteria</taxon>
        <taxon>Bacillati</taxon>
        <taxon>Bacillota</taxon>
        <taxon>Clostridia</taxon>
        <taxon>Lachnospirales</taxon>
        <taxon>Lachnospiraceae</taxon>
        <taxon>Butyrivibrio</taxon>
    </lineage>
</organism>
<evidence type="ECO:0000256" key="3">
    <source>
        <dbReference type="ARBA" id="ARBA00023098"/>
    </source>
</evidence>
<dbReference type="InterPro" id="IPR016035">
    <property type="entry name" value="Acyl_Trfase/lysoPLipase"/>
</dbReference>
<feature type="short sequence motif" description="GXSXG" evidence="4">
    <location>
        <begin position="44"/>
        <end position="48"/>
    </location>
</feature>
<proteinExistence type="predicted"/>
<sequence>MGIFTDKKVTLVMSGGGAKGAYQIGMLRALEEEGLEKKNLTLAGTSIGAMNSLIYAIKDKDSIYDLLKVFKDALAAEMADPYIKPRMEHIDKARQDVLDGKVSLEEYLHSRRYYQMDNLYMIEAMRMICPDELLLKNDIPVTVCVYSLTKQKPEYYKLNGLDPEDQRLLTIASGSIPFLSPAIYYKGDYYLDGGCIPEICKDPAPEDKIPVGCVKDIPCDFFIISYLKPEDRVQIPVLGGEAKVIEIIPSVPLEKEKDTGTLDFSDESLKWREELGYKETYDILSKMK</sequence>
<feature type="active site" description="Proton acceptor" evidence="4">
    <location>
        <position position="192"/>
    </location>
</feature>
<dbReference type="SUPFAM" id="SSF52151">
    <property type="entry name" value="FabD/lysophospholipase-like"/>
    <property type="match status" value="1"/>
</dbReference>
<evidence type="ECO:0000313" key="7">
    <source>
        <dbReference type="Proteomes" id="UP000182584"/>
    </source>
</evidence>
<keyword evidence="1 4" id="KW-0378">Hydrolase</keyword>
<dbReference type="GO" id="GO:0016042">
    <property type="term" value="P:lipid catabolic process"/>
    <property type="evidence" value="ECO:0007669"/>
    <property type="project" value="UniProtKB-UniRule"/>
</dbReference>
<dbReference type="GO" id="GO:0016787">
    <property type="term" value="F:hydrolase activity"/>
    <property type="evidence" value="ECO:0007669"/>
    <property type="project" value="UniProtKB-UniRule"/>
</dbReference>
<evidence type="ECO:0000256" key="1">
    <source>
        <dbReference type="ARBA" id="ARBA00022801"/>
    </source>
</evidence>
<gene>
    <name evidence="6" type="ORF">SAMN04487884_13223</name>
</gene>
<dbReference type="Proteomes" id="UP000182584">
    <property type="component" value="Unassembled WGS sequence"/>
</dbReference>
<keyword evidence="2 4" id="KW-0442">Lipid degradation</keyword>
<dbReference type="AlphaFoldDB" id="A0A1H9WP33"/>
<dbReference type="eggNOG" id="COG1752">
    <property type="taxonomic scope" value="Bacteria"/>
</dbReference>
<dbReference type="OrthoDB" id="9770965at2"/>
<feature type="short sequence motif" description="DGA/G" evidence="4">
    <location>
        <begin position="192"/>
        <end position="194"/>
    </location>
</feature>
<evidence type="ECO:0000256" key="2">
    <source>
        <dbReference type="ARBA" id="ARBA00022963"/>
    </source>
</evidence>
<dbReference type="PANTHER" id="PTHR14226:SF29">
    <property type="entry name" value="NEUROPATHY TARGET ESTERASE SWS"/>
    <property type="match status" value="1"/>
</dbReference>
<dbReference type="EMBL" id="FOGJ01000032">
    <property type="protein sequence ID" value="SES35539.1"/>
    <property type="molecule type" value="Genomic_DNA"/>
</dbReference>
<dbReference type="RefSeq" id="WP_074758450.1">
    <property type="nucleotide sequence ID" value="NZ_FOGJ01000032.1"/>
</dbReference>
<feature type="domain" description="PNPLA" evidence="5">
    <location>
        <begin position="11"/>
        <end position="205"/>
    </location>
</feature>
<dbReference type="Pfam" id="PF01734">
    <property type="entry name" value="Patatin"/>
    <property type="match status" value="1"/>
</dbReference>
<dbReference type="PROSITE" id="PS51635">
    <property type="entry name" value="PNPLA"/>
    <property type="match status" value="1"/>
</dbReference>
<name>A0A1H9WP33_BUTFI</name>
<evidence type="ECO:0000256" key="4">
    <source>
        <dbReference type="PROSITE-ProRule" id="PRU01161"/>
    </source>
</evidence>
<feature type="short sequence motif" description="GXGXXG" evidence="4">
    <location>
        <begin position="15"/>
        <end position="20"/>
    </location>
</feature>
<dbReference type="PANTHER" id="PTHR14226">
    <property type="entry name" value="NEUROPATHY TARGET ESTERASE/SWISS CHEESE D.MELANOGASTER"/>
    <property type="match status" value="1"/>
</dbReference>
<keyword evidence="3 4" id="KW-0443">Lipid metabolism</keyword>
<accession>A0A1H9WP33</accession>
<feature type="active site" description="Nucleophile" evidence="4">
    <location>
        <position position="46"/>
    </location>
</feature>
<dbReference type="Gene3D" id="3.40.1090.10">
    <property type="entry name" value="Cytosolic phospholipase A2 catalytic domain"/>
    <property type="match status" value="1"/>
</dbReference>
<reference evidence="6 7" key="1">
    <citation type="submission" date="2016-10" db="EMBL/GenBank/DDBJ databases">
        <authorList>
            <person name="de Groot N.N."/>
        </authorList>
    </citation>
    <scope>NUCLEOTIDE SEQUENCE [LARGE SCALE GENOMIC DNA]</scope>
    <source>
        <strain evidence="6 7">AR40</strain>
    </source>
</reference>
<dbReference type="InterPro" id="IPR002641">
    <property type="entry name" value="PNPLA_dom"/>
</dbReference>
<protein>
    <submittedName>
        <fullName evidence="6">NTE family protein</fullName>
    </submittedName>
</protein>
<evidence type="ECO:0000313" key="6">
    <source>
        <dbReference type="EMBL" id="SES35539.1"/>
    </source>
</evidence>